<dbReference type="RefSeq" id="WP_348944327.1">
    <property type="nucleotide sequence ID" value="NZ_CP157355.1"/>
</dbReference>
<dbReference type="EMBL" id="CP157355">
    <property type="protein sequence ID" value="XBL99952.1"/>
    <property type="molecule type" value="Genomic_DNA"/>
</dbReference>
<dbReference type="AlphaFoldDB" id="A0AAU7F893"/>
<reference evidence="1" key="1">
    <citation type="submission" date="2024-05" db="EMBL/GenBank/DDBJ databases">
        <authorList>
            <person name="Yang L."/>
            <person name="Pan L."/>
        </authorList>
    </citation>
    <scope>NUCLEOTIDE SEQUENCE</scope>
    <source>
        <strain evidence="1">FCG-7</strain>
    </source>
</reference>
<accession>A0AAU7F893</accession>
<gene>
    <name evidence="1" type="ORF">ABHF33_12880</name>
</gene>
<sequence>MSKKEQKEEYKKLLHFLAYTLHELPSGVLYDANGADASKCAELMKDTYRLEELSAELGLDNSGFIEQCRWHYERYPHYLSRHRHFGSYENYMAKYNAPKESEANELFNRTG</sequence>
<protein>
    <submittedName>
        <fullName evidence="1">Uncharacterized protein</fullName>
    </submittedName>
</protein>
<organism evidence="1">
    <name type="scientific">Chitinibacter mangrovi</name>
    <dbReference type="NCBI Taxonomy" id="3153927"/>
    <lineage>
        <taxon>Bacteria</taxon>
        <taxon>Pseudomonadati</taxon>
        <taxon>Pseudomonadota</taxon>
        <taxon>Betaproteobacteria</taxon>
        <taxon>Neisseriales</taxon>
        <taxon>Chitinibacteraceae</taxon>
        <taxon>Chitinibacter</taxon>
    </lineage>
</organism>
<evidence type="ECO:0000313" key="1">
    <source>
        <dbReference type="EMBL" id="XBL99952.1"/>
    </source>
</evidence>
<dbReference type="KEGG" id="cmav:ABHF33_12880"/>
<proteinExistence type="predicted"/>
<name>A0AAU7F893_9NEIS</name>